<evidence type="ECO:0000256" key="1">
    <source>
        <dbReference type="SAM" id="Coils"/>
    </source>
</evidence>
<keyword evidence="4" id="KW-1185">Reference proteome</keyword>
<dbReference type="OrthoDB" id="272470at2759"/>
<proteinExistence type="predicted"/>
<evidence type="ECO:0000313" key="4">
    <source>
        <dbReference type="Proteomes" id="UP000283634"/>
    </source>
</evidence>
<evidence type="ECO:0000256" key="2">
    <source>
        <dbReference type="SAM" id="MobiDB-lite"/>
    </source>
</evidence>
<evidence type="ECO:0000313" key="3">
    <source>
        <dbReference type="EMBL" id="RNF09912.1"/>
    </source>
</evidence>
<dbReference type="AlphaFoldDB" id="A0A3R7NQB0"/>
<dbReference type="RefSeq" id="XP_029241251.1">
    <property type="nucleotide sequence ID" value="XM_029378984.1"/>
</dbReference>
<feature type="coiled-coil region" evidence="1">
    <location>
        <begin position="716"/>
        <end position="747"/>
    </location>
</feature>
<feature type="region of interest" description="Disordered" evidence="2">
    <location>
        <begin position="251"/>
        <end position="290"/>
    </location>
</feature>
<comment type="caution">
    <text evidence="3">The sequence shown here is derived from an EMBL/GenBank/DDBJ whole genome shotgun (WGS) entry which is preliminary data.</text>
</comment>
<feature type="compositionally biased region" description="Acidic residues" evidence="2">
    <location>
        <begin position="271"/>
        <end position="284"/>
    </location>
</feature>
<reference evidence="3 4" key="1">
    <citation type="journal article" date="2018" name="BMC Genomics">
        <title>Genomic comparison of Trypanosoma conorhini and Trypanosoma rangeli to Trypanosoma cruzi strains of high and low virulence.</title>
        <authorList>
            <person name="Bradwell K.R."/>
            <person name="Koparde V.N."/>
            <person name="Matveyev A.V."/>
            <person name="Serrano M.G."/>
            <person name="Alves J.M."/>
            <person name="Parikh H."/>
            <person name="Huang B."/>
            <person name="Lee V."/>
            <person name="Espinosa-Alvarez O."/>
            <person name="Ortiz P.A."/>
            <person name="Costa-Martins A.G."/>
            <person name="Teixeira M.M."/>
            <person name="Buck G.A."/>
        </authorList>
    </citation>
    <scope>NUCLEOTIDE SEQUENCE [LARGE SCALE GENOMIC DNA]</scope>
    <source>
        <strain evidence="3 4">AM80</strain>
    </source>
</reference>
<dbReference type="EMBL" id="MKGL01000040">
    <property type="protein sequence ID" value="RNF09912.1"/>
    <property type="molecule type" value="Genomic_DNA"/>
</dbReference>
<dbReference type="GeneID" id="40325897"/>
<organism evidence="3 4">
    <name type="scientific">Trypanosoma rangeli</name>
    <dbReference type="NCBI Taxonomy" id="5698"/>
    <lineage>
        <taxon>Eukaryota</taxon>
        <taxon>Discoba</taxon>
        <taxon>Euglenozoa</taxon>
        <taxon>Kinetoplastea</taxon>
        <taxon>Metakinetoplastina</taxon>
        <taxon>Trypanosomatida</taxon>
        <taxon>Trypanosomatidae</taxon>
        <taxon>Trypanosoma</taxon>
        <taxon>Herpetosoma</taxon>
    </lineage>
</organism>
<protein>
    <submittedName>
        <fullName evidence="3">Uncharacterized protein</fullName>
    </submittedName>
</protein>
<dbReference type="Proteomes" id="UP000283634">
    <property type="component" value="Unassembled WGS sequence"/>
</dbReference>
<accession>A0A3R7NQB0</accession>
<name>A0A3R7NQB0_TRYRA</name>
<gene>
    <name evidence="3" type="ORF">TraAM80_01964</name>
</gene>
<keyword evidence="1" id="KW-0175">Coiled coil</keyword>
<sequence length="750" mass="82109">MRSNGAGHLGNDTFMAVTRDDTDNMFLVTSKLVEERVTLYPLARRVSFTPRSDTAPAMDVDKASSAPSCIHAAESGEATPDAALDGPHHDVRHSFHPSVDGKLVAVISTGRWKHYMIDVLSARVCEFRTLAPVMGVAWHPISTQRLMLLLATGTLLLLRADTAVLGVAFEERQEVPLREIIAEYKDYVLNGDDVVAMDQLENLRGRKRETSASKLSYKSLEQEALARIKQAEKSPPAAALTVSLSSPSFKSTRSAAHASDISLEESKGDETTEEEREEDEEEEGTGVRRVGTDHKTEFAVPAELDSTRNEMNSSSLPIGMCIIPASLSLPVMLLVLNRGGDIFSIKIDQNGLPTTLVKEYDGCVETLVDGKLRQQGDAGLAPCVHYLLCGGPSGAGYVEEPLAIGSTLLDEDVGRHVVFVMYSSGVLRGGWFTEPDLLCRDLMRRQMDFAIHLDAAFLPAPPLPCALTMVYLVGLYTCGNATLIRYNDAAYLCVWPTWSRKAGGWIFRNVGEDGCQRVPLVSQGPVVPEPVALRLPYDVYGASIAVGVNDILIFPEVIGAVSLEEQSCPRSKVVTVKIANLVLAALYASNKKYSLTFDNDISDASEGENAPAEETRPRCLERLLELTAESYKRWLCSYPREDKDNATMDLAKGVQAAHEELIARQNTIHKREGDLSARVQRLLQRQQELSQSVVHSQSIIRDAVVHRGGVDVFYAANEALGKAHRLLNELEALAAKQSDAKRREEASPLA</sequence>
<dbReference type="OMA" id="CELEMPE"/>